<evidence type="ECO:0000313" key="3">
    <source>
        <dbReference type="Proteomes" id="UP000085678"/>
    </source>
</evidence>
<feature type="compositionally biased region" description="Basic and acidic residues" evidence="2">
    <location>
        <begin position="97"/>
        <end position="111"/>
    </location>
</feature>
<keyword evidence="1" id="KW-0175">Coiled coil</keyword>
<dbReference type="KEGG" id="lak:106169528"/>
<name>A0A1S3J2H7_LINAN</name>
<organism evidence="3 4">
    <name type="scientific">Lingula anatina</name>
    <name type="common">Brachiopod</name>
    <name type="synonym">Lingula unguis</name>
    <dbReference type="NCBI Taxonomy" id="7574"/>
    <lineage>
        <taxon>Eukaryota</taxon>
        <taxon>Metazoa</taxon>
        <taxon>Spiralia</taxon>
        <taxon>Lophotrochozoa</taxon>
        <taxon>Brachiopoda</taxon>
        <taxon>Linguliformea</taxon>
        <taxon>Lingulata</taxon>
        <taxon>Lingulida</taxon>
        <taxon>Linguloidea</taxon>
        <taxon>Lingulidae</taxon>
        <taxon>Lingula</taxon>
    </lineage>
</organism>
<dbReference type="STRING" id="7574.A0A1S3J2H7"/>
<keyword evidence="3" id="KW-1185">Reference proteome</keyword>
<dbReference type="GeneID" id="106169528"/>
<evidence type="ECO:0000256" key="1">
    <source>
        <dbReference type="SAM" id="Coils"/>
    </source>
</evidence>
<feature type="region of interest" description="Disordered" evidence="2">
    <location>
        <begin position="71"/>
        <end position="111"/>
    </location>
</feature>
<accession>A0A1S3J2H7</accession>
<evidence type="ECO:0000313" key="4">
    <source>
        <dbReference type="RefSeq" id="XP_013404453.1"/>
    </source>
</evidence>
<dbReference type="OrthoDB" id="10003267at2759"/>
<dbReference type="PANTHER" id="PTHR28574:SF1">
    <property type="entry name" value="RIKEN CDNA 6820408C15 GENE"/>
    <property type="match status" value="1"/>
</dbReference>
<dbReference type="InParanoid" id="A0A1S3J2H7"/>
<sequence>MPGGWGRKAAGRIDRTQFGDDELLKSLGGEYNVDFTDYAQWQRTGLQAVHEHAKKSASGLVALTPERSPFTVGAGGSPFASKRIGSASSTCRHGAHKKEGPPETEEDKKRTERIKILQLRIRSRRQTLEEYKNRYYRLMDDNVTLRQEIDGVEEEAHDDVKKQLRTYEKFRGGMTKLQSRFVTDLDQAKTELRETKIKTETELAALQKLVDAVDVQLKAKQDELHVLLNYKDKEYPVKAIRIADLENEIENVQISNEEDQLELEHIIDTEIGKLKKNQNSVQKEITEHVTKEAIAKMHPSLKDMALQNMVMKKEMEFHQKEIDAQEQQNKELEDSIKQLLQDPQTNIKLQLFPEFFPMREKCTPDMEVVLDIPTQEWLPI</sequence>
<reference evidence="4" key="1">
    <citation type="submission" date="2025-08" db="UniProtKB">
        <authorList>
            <consortium name="RefSeq"/>
        </authorList>
    </citation>
    <scope>IDENTIFICATION</scope>
    <source>
        <tissue evidence="4">Gonads</tissue>
    </source>
</reference>
<dbReference type="RefSeq" id="XP_013404453.1">
    <property type="nucleotide sequence ID" value="XM_013548999.1"/>
</dbReference>
<proteinExistence type="predicted"/>
<protein>
    <submittedName>
        <fullName evidence="4">Uncharacterized protein C20orf96</fullName>
    </submittedName>
</protein>
<gene>
    <name evidence="4" type="primary">LOC106169528</name>
</gene>
<dbReference type="OMA" id="LWATPHH"/>
<feature type="coiled-coil region" evidence="1">
    <location>
        <begin position="114"/>
        <end position="148"/>
    </location>
</feature>
<dbReference type="Pfam" id="PF15397">
    <property type="entry name" value="DUF4618"/>
    <property type="match status" value="1"/>
</dbReference>
<feature type="coiled-coil region" evidence="1">
    <location>
        <begin position="189"/>
        <end position="262"/>
    </location>
</feature>
<dbReference type="PANTHER" id="PTHR28574">
    <property type="entry name" value="RIKEN CDNA 6820408C15"/>
    <property type="match status" value="1"/>
</dbReference>
<feature type="coiled-coil region" evidence="1">
    <location>
        <begin position="308"/>
        <end position="342"/>
    </location>
</feature>
<dbReference type="InterPro" id="IPR029236">
    <property type="entry name" value="DUF4618"/>
</dbReference>
<evidence type="ECO:0000256" key="2">
    <source>
        <dbReference type="SAM" id="MobiDB-lite"/>
    </source>
</evidence>
<dbReference type="AlphaFoldDB" id="A0A1S3J2H7"/>
<dbReference type="Proteomes" id="UP000085678">
    <property type="component" value="Unplaced"/>
</dbReference>